<accession>A0A672JIH0</accession>
<dbReference type="PANTHER" id="PTHR46838">
    <property type="entry name" value="TUMOR NECROSIS FACTOR RECEPTOR SUPERFAMILY MEMBER 14"/>
    <property type="match status" value="1"/>
</dbReference>
<keyword evidence="2" id="KW-0812">Transmembrane</keyword>
<feature type="signal peptide" evidence="3">
    <location>
        <begin position="1"/>
        <end position="20"/>
    </location>
</feature>
<keyword evidence="2" id="KW-0472">Membrane</keyword>
<keyword evidence="1" id="KW-1015">Disulfide bond</keyword>
<dbReference type="FunFam" id="2.10.50.10:FF:000007">
    <property type="entry name" value="TNF receptor superfamily member 14"/>
    <property type="match status" value="1"/>
</dbReference>
<reference evidence="5" key="3">
    <citation type="submission" date="2025-09" db="UniProtKB">
        <authorList>
            <consortium name="Ensembl"/>
        </authorList>
    </citation>
    <scope>IDENTIFICATION</scope>
</reference>
<feature type="domain" description="TNFR-Cys" evidence="4">
    <location>
        <begin position="76"/>
        <end position="118"/>
    </location>
</feature>
<evidence type="ECO:0000259" key="4">
    <source>
        <dbReference type="PROSITE" id="PS50050"/>
    </source>
</evidence>
<protein>
    <recommendedName>
        <fullName evidence="4">TNFR-Cys domain-containing protein</fullName>
    </recommendedName>
</protein>
<dbReference type="AlphaFoldDB" id="A0A672JIH0"/>
<dbReference type="InterPro" id="IPR027888">
    <property type="entry name" value="DUF4501"/>
</dbReference>
<dbReference type="GO" id="GO:0050829">
    <property type="term" value="P:defense response to Gram-negative bacterium"/>
    <property type="evidence" value="ECO:0007669"/>
    <property type="project" value="TreeGrafter"/>
</dbReference>
<reference evidence="5" key="2">
    <citation type="submission" date="2025-08" db="UniProtKB">
        <authorList>
            <consortium name="Ensembl"/>
        </authorList>
    </citation>
    <scope>IDENTIFICATION</scope>
</reference>
<name>A0A672JIH0_SALFA</name>
<feature type="transmembrane region" description="Helical" evidence="2">
    <location>
        <begin position="212"/>
        <end position="236"/>
    </location>
</feature>
<dbReference type="Pfam" id="PF00020">
    <property type="entry name" value="TNFR_c6"/>
    <property type="match status" value="1"/>
</dbReference>
<keyword evidence="6" id="KW-1185">Reference proteome</keyword>
<dbReference type="GO" id="GO:0009897">
    <property type="term" value="C:external side of plasma membrane"/>
    <property type="evidence" value="ECO:0007669"/>
    <property type="project" value="TreeGrafter"/>
</dbReference>
<feature type="domain" description="TNFR-Cys" evidence="4">
    <location>
        <begin position="40"/>
        <end position="74"/>
    </location>
</feature>
<dbReference type="Proteomes" id="UP000472267">
    <property type="component" value="Chromosome 20"/>
</dbReference>
<dbReference type="GO" id="GO:0046642">
    <property type="term" value="P:negative regulation of alpha-beta T cell proliferation"/>
    <property type="evidence" value="ECO:0007669"/>
    <property type="project" value="TreeGrafter"/>
</dbReference>
<dbReference type="SMART" id="SM00208">
    <property type="entry name" value="TNFR"/>
    <property type="match status" value="4"/>
</dbReference>
<keyword evidence="3" id="KW-0732">Signal</keyword>
<feature type="repeat" description="TNFR-Cys" evidence="1">
    <location>
        <begin position="76"/>
        <end position="118"/>
    </location>
</feature>
<feature type="disulfide bond" evidence="1">
    <location>
        <begin position="77"/>
        <end position="92"/>
    </location>
</feature>
<dbReference type="PROSITE" id="PS00652">
    <property type="entry name" value="TNFR_NGFR_1"/>
    <property type="match status" value="2"/>
</dbReference>
<reference evidence="5" key="1">
    <citation type="submission" date="2019-06" db="EMBL/GenBank/DDBJ databases">
        <authorList>
            <consortium name="Wellcome Sanger Institute Data Sharing"/>
        </authorList>
    </citation>
    <scope>NUCLEOTIDE SEQUENCE [LARGE SCALE GENOMIC DNA]</scope>
</reference>
<proteinExistence type="predicted"/>
<dbReference type="InterPro" id="IPR001368">
    <property type="entry name" value="TNFR/NGFR_Cys_rich_reg"/>
</dbReference>
<evidence type="ECO:0000256" key="1">
    <source>
        <dbReference type="PROSITE-ProRule" id="PRU00206"/>
    </source>
</evidence>
<feature type="repeat" description="TNFR-Cys" evidence="1">
    <location>
        <begin position="40"/>
        <end position="74"/>
    </location>
</feature>
<dbReference type="Gene3D" id="2.10.50.10">
    <property type="entry name" value="Tumor Necrosis Factor Receptor, subunit A, domain 2"/>
    <property type="match status" value="3"/>
</dbReference>
<dbReference type="InParanoid" id="A0A672JIH0"/>
<sequence length="315" mass="33992">MLTSGQFDLLCLHLLLSSVAEDFHFSGQVIVTVFIGDSLTCHPAEYEVNNECCPMCPAGSRVRIDCTEYRSTSCLPCVDGTFTEKANGLKKCFSCTSCDPGSGLTVKKSCSGTSDTVCEPREGFLCVDSSDRNGCAAVRKHRSCEPGQYIHQKGTASSDTQCSPCSDGTFSDGNSTTCQQHTQCEELGLLQTTAGNTSADAQCEEEKPTGTIIGVSVGLVLVVLLVILSVGVVMFFKRKRILKVCHSPRVSVLLRESEDPKTLMHGFTWLKVPPSGQCSPKYSHIPTVTCHPRISSLVVLAFIMTNICKCFCLVS</sequence>
<dbReference type="Ensembl" id="ENSSFAT00005055767.1">
    <property type="protein sequence ID" value="ENSSFAP00005054088.1"/>
    <property type="gene ID" value="ENSSFAG00005025782.1"/>
</dbReference>
<dbReference type="PROSITE" id="PS50050">
    <property type="entry name" value="TNFR_NGFR_2"/>
    <property type="match status" value="2"/>
</dbReference>
<evidence type="ECO:0000256" key="2">
    <source>
        <dbReference type="SAM" id="Phobius"/>
    </source>
</evidence>
<feature type="chain" id="PRO_5025671583" description="TNFR-Cys domain-containing protein" evidence="3">
    <location>
        <begin position="21"/>
        <end position="315"/>
    </location>
</feature>
<dbReference type="SUPFAM" id="SSF57586">
    <property type="entry name" value="TNF receptor-like"/>
    <property type="match status" value="2"/>
</dbReference>
<dbReference type="GO" id="GO:2000406">
    <property type="term" value="P:positive regulation of T cell migration"/>
    <property type="evidence" value="ECO:0007669"/>
    <property type="project" value="TreeGrafter"/>
</dbReference>
<dbReference type="Pfam" id="PF14946">
    <property type="entry name" value="DUF4501"/>
    <property type="match status" value="1"/>
</dbReference>
<dbReference type="PANTHER" id="PTHR46838:SF1">
    <property type="entry name" value="TUMOR NECROSIS FACTOR RECEPTOR SUPERFAMILY MEMBER 14"/>
    <property type="match status" value="1"/>
</dbReference>
<feature type="disulfide bond" evidence="1">
    <location>
        <begin position="53"/>
        <end position="66"/>
    </location>
</feature>
<keyword evidence="2" id="KW-1133">Transmembrane helix</keyword>
<dbReference type="CDD" id="cd13405">
    <property type="entry name" value="TNFRSF14_teleost"/>
    <property type="match status" value="1"/>
</dbReference>
<evidence type="ECO:0000313" key="5">
    <source>
        <dbReference type="Ensembl" id="ENSSFAP00005054088.1"/>
    </source>
</evidence>
<organism evidence="5 6">
    <name type="scientific">Salarias fasciatus</name>
    <name type="common">Jewelled blenny</name>
    <name type="synonym">Blennius fasciatus</name>
    <dbReference type="NCBI Taxonomy" id="181472"/>
    <lineage>
        <taxon>Eukaryota</taxon>
        <taxon>Metazoa</taxon>
        <taxon>Chordata</taxon>
        <taxon>Craniata</taxon>
        <taxon>Vertebrata</taxon>
        <taxon>Euteleostomi</taxon>
        <taxon>Actinopterygii</taxon>
        <taxon>Neopterygii</taxon>
        <taxon>Teleostei</taxon>
        <taxon>Neoteleostei</taxon>
        <taxon>Acanthomorphata</taxon>
        <taxon>Ovalentaria</taxon>
        <taxon>Blenniimorphae</taxon>
        <taxon>Blenniiformes</taxon>
        <taxon>Blennioidei</taxon>
        <taxon>Blenniidae</taxon>
        <taxon>Salariinae</taxon>
        <taxon>Salarias</taxon>
    </lineage>
</organism>
<comment type="caution">
    <text evidence="1">Lacks conserved residue(s) required for the propagation of feature annotation.</text>
</comment>
<dbReference type="GO" id="GO:0002720">
    <property type="term" value="P:positive regulation of cytokine production involved in immune response"/>
    <property type="evidence" value="ECO:0007669"/>
    <property type="project" value="TreeGrafter"/>
</dbReference>
<dbReference type="FunCoup" id="A0A672JIH0">
    <property type="interactions" value="1125"/>
</dbReference>
<evidence type="ECO:0000313" key="6">
    <source>
        <dbReference type="Proteomes" id="UP000472267"/>
    </source>
</evidence>
<dbReference type="GO" id="GO:0050830">
    <property type="term" value="P:defense response to Gram-positive bacterium"/>
    <property type="evidence" value="ECO:0007669"/>
    <property type="project" value="TreeGrafter"/>
</dbReference>
<evidence type="ECO:0000256" key="3">
    <source>
        <dbReference type="SAM" id="SignalP"/>
    </source>
</evidence>
<feature type="disulfide bond" evidence="1">
    <location>
        <begin position="56"/>
        <end position="74"/>
    </location>
</feature>